<dbReference type="GO" id="GO:0000166">
    <property type="term" value="F:nucleotide binding"/>
    <property type="evidence" value="ECO:0007669"/>
    <property type="project" value="InterPro"/>
</dbReference>
<dbReference type="EC" id="2.7.7.7" evidence="1"/>
<proteinExistence type="predicted"/>
<dbReference type="GO" id="GO:0003682">
    <property type="term" value="F:chromatin binding"/>
    <property type="evidence" value="ECO:0007669"/>
    <property type="project" value="TreeGrafter"/>
</dbReference>
<dbReference type="GO" id="GO:1902975">
    <property type="term" value="P:mitotic DNA replication initiation"/>
    <property type="evidence" value="ECO:0007669"/>
    <property type="project" value="TreeGrafter"/>
</dbReference>
<dbReference type="InterPro" id="IPR042087">
    <property type="entry name" value="DNA_pol_B_thumb"/>
</dbReference>
<keyword evidence="2" id="KW-0808">Transferase</keyword>
<dbReference type="PANTHER" id="PTHR45861:SF1">
    <property type="entry name" value="DNA POLYMERASE ALPHA CATALYTIC SUBUNIT"/>
    <property type="match status" value="1"/>
</dbReference>
<dbReference type="GO" id="GO:0003697">
    <property type="term" value="F:single-stranded DNA binding"/>
    <property type="evidence" value="ECO:0007669"/>
    <property type="project" value="TreeGrafter"/>
</dbReference>
<comment type="caution">
    <text evidence="7">The sequence shown here is derived from an EMBL/GenBank/DDBJ whole genome shotgun (WGS) entry which is preliminary data.</text>
</comment>
<dbReference type="Gene3D" id="1.10.132.60">
    <property type="entry name" value="DNA polymerase family B, C-terminal domain"/>
    <property type="match status" value="1"/>
</dbReference>
<keyword evidence="4" id="KW-0239">DNA-directed DNA polymerase</keyword>
<dbReference type="GO" id="GO:0005658">
    <property type="term" value="C:alpha DNA polymerase:primase complex"/>
    <property type="evidence" value="ECO:0007669"/>
    <property type="project" value="TreeGrafter"/>
</dbReference>
<dbReference type="GO" id="GO:0006272">
    <property type="term" value="P:leading strand elongation"/>
    <property type="evidence" value="ECO:0007669"/>
    <property type="project" value="TreeGrafter"/>
</dbReference>
<feature type="compositionally biased region" description="Basic and acidic residues" evidence="5">
    <location>
        <begin position="205"/>
        <end position="218"/>
    </location>
</feature>
<evidence type="ECO:0000256" key="3">
    <source>
        <dbReference type="ARBA" id="ARBA00022695"/>
    </source>
</evidence>
<feature type="region of interest" description="Disordered" evidence="5">
    <location>
        <begin position="192"/>
        <end position="257"/>
    </location>
</feature>
<protein>
    <recommendedName>
        <fullName evidence="1">DNA-directed DNA polymerase</fullName>
        <ecNumber evidence="1">2.7.7.7</ecNumber>
    </recommendedName>
</protein>
<dbReference type="Pfam" id="PF00136">
    <property type="entry name" value="DNA_pol_B"/>
    <property type="match status" value="1"/>
</dbReference>
<evidence type="ECO:0000256" key="5">
    <source>
        <dbReference type="SAM" id="MobiDB-lite"/>
    </source>
</evidence>
<evidence type="ECO:0000313" key="8">
    <source>
        <dbReference type="Proteomes" id="UP001165082"/>
    </source>
</evidence>
<keyword evidence="8" id="KW-1185">Reference proteome</keyword>
<keyword evidence="3" id="KW-0548">Nucleotidyltransferase</keyword>
<dbReference type="SUPFAM" id="SSF56672">
    <property type="entry name" value="DNA/RNA polymerases"/>
    <property type="match status" value="1"/>
</dbReference>
<dbReference type="PANTHER" id="PTHR45861">
    <property type="entry name" value="DNA POLYMERASE ALPHA CATALYTIC SUBUNIT"/>
    <property type="match status" value="1"/>
</dbReference>
<gene>
    <name evidence="7" type="ORF">TrRE_jg12343</name>
</gene>
<dbReference type="GO" id="GO:0006273">
    <property type="term" value="P:lagging strand elongation"/>
    <property type="evidence" value="ECO:0007669"/>
    <property type="project" value="TreeGrafter"/>
</dbReference>
<evidence type="ECO:0000256" key="1">
    <source>
        <dbReference type="ARBA" id="ARBA00012417"/>
    </source>
</evidence>
<evidence type="ECO:0000259" key="6">
    <source>
        <dbReference type="Pfam" id="PF00136"/>
    </source>
</evidence>
<dbReference type="EMBL" id="BRXZ01002631">
    <property type="protein sequence ID" value="GMH66789.1"/>
    <property type="molecule type" value="Genomic_DNA"/>
</dbReference>
<dbReference type="AlphaFoldDB" id="A0A9W7AE91"/>
<evidence type="ECO:0000256" key="2">
    <source>
        <dbReference type="ARBA" id="ARBA00022679"/>
    </source>
</evidence>
<feature type="compositionally biased region" description="Low complexity" evidence="5">
    <location>
        <begin position="219"/>
        <end position="252"/>
    </location>
</feature>
<reference evidence="7" key="1">
    <citation type="submission" date="2022-07" db="EMBL/GenBank/DDBJ databases">
        <title>Genome analysis of Parmales, a sister group of diatoms, reveals the evolutionary specialization of diatoms from phago-mixotrophs to photoautotrophs.</title>
        <authorList>
            <person name="Ban H."/>
            <person name="Sato S."/>
            <person name="Yoshikawa S."/>
            <person name="Kazumasa Y."/>
            <person name="Nakamura Y."/>
            <person name="Ichinomiya M."/>
            <person name="Saitoh K."/>
            <person name="Sato N."/>
            <person name="Blanc-Mathieu R."/>
            <person name="Endo H."/>
            <person name="Kuwata A."/>
            <person name="Ogata H."/>
        </authorList>
    </citation>
    <scope>NUCLEOTIDE SEQUENCE</scope>
</reference>
<dbReference type="GO" id="GO:0003688">
    <property type="term" value="F:DNA replication origin binding"/>
    <property type="evidence" value="ECO:0007669"/>
    <property type="project" value="TreeGrafter"/>
</dbReference>
<evidence type="ECO:0000313" key="7">
    <source>
        <dbReference type="EMBL" id="GMH66789.1"/>
    </source>
</evidence>
<accession>A0A9W7AE91</accession>
<dbReference type="Proteomes" id="UP001165082">
    <property type="component" value="Unassembled WGS sequence"/>
</dbReference>
<sequence length="852" mass="96000">MLLLKKKKYAALTVTKGFDGKLIKEKELKGLDLVRRDWCIQSKDSGRFVLDHILSGNDKELVVTAIHEHLEALAVKMRANELPLNKYVITKGLSKHPNEYPDSKSLPHVGVAKRMLKNKKPVNVGDHIPYVICKEPEVKLPRLLLLLLLLLLQPVGATLDGVPGPIVGSILPPIVTGIVAVAVAGKIIQTKGKRKRNNSSLEGGGGKEEEKREEEKTPTQKSTPTTPANPLSLATTSSTLTSTTHSEITTKTIENEDKEERMWRHLFKDPDMANTVSNVLAHALESISVLDARASPIIPLIQDIKDKCIAAHEGDKSPNKLPLPKTVVTCELAKVLCLIKGMGRTAKHKDAVTGKSLSTCRFQMTINPKRGKTTLSINTFTMPKCDDEVFIDELPGNIEVWYDHWRDTVPETCLSLVFNVEYALAPYFVSSLLEAVCEYAQKAGKENISLDSPQIFNDLADKVVLLNVLRLDRQIKEDRIRKVAEDNTKVSAEQEALVLHEDSPENLTSTGVPKSFNLDAEEQIVLLRAQYNKYSPDALEDSIYKCPDDVIFLVHLVMRKGAWFSFLFHHEIRPRYEKEAWELVVKSPSSNKFPNEDGDKAPARHRKGVCRYIIGSCLTDDQRAHRYRLQLVQESMMEGKDLDDAVAEYRQELHGARTIDGKVEKLRQDLLAALPQGCSQERLEAVEVKVAAYRQELHDARTIDGKVEKHRQDLLAALPQDWSQEDLDDAVAKYRQELQDAKSFMRKEIAKKEGDEGFDLEVEVAINSWKPQMNEHEKAEWTRKNPNTQARMAAASAQAHYDFLSTKNRGQLPTGMTTKWFQEPKSKSVFTMLQFIQKNKRKSTKRVKGTKK</sequence>
<dbReference type="InterPro" id="IPR043502">
    <property type="entry name" value="DNA/RNA_pol_sf"/>
</dbReference>
<feature type="domain" description="DNA-directed DNA polymerase family B multifunctional" evidence="6">
    <location>
        <begin position="1"/>
        <end position="137"/>
    </location>
</feature>
<dbReference type="OrthoDB" id="10433540at2759"/>
<name>A0A9W7AE91_9STRA</name>
<evidence type="ECO:0000256" key="4">
    <source>
        <dbReference type="ARBA" id="ARBA00022932"/>
    </source>
</evidence>
<organism evidence="7 8">
    <name type="scientific">Triparma retinervis</name>
    <dbReference type="NCBI Taxonomy" id="2557542"/>
    <lineage>
        <taxon>Eukaryota</taxon>
        <taxon>Sar</taxon>
        <taxon>Stramenopiles</taxon>
        <taxon>Ochrophyta</taxon>
        <taxon>Bolidophyceae</taxon>
        <taxon>Parmales</taxon>
        <taxon>Triparmaceae</taxon>
        <taxon>Triparma</taxon>
    </lineage>
</organism>
<dbReference type="GO" id="GO:0003887">
    <property type="term" value="F:DNA-directed DNA polymerase activity"/>
    <property type="evidence" value="ECO:0007669"/>
    <property type="project" value="UniProtKB-KW"/>
</dbReference>
<dbReference type="InterPro" id="IPR006134">
    <property type="entry name" value="DNA-dir_DNA_pol_B_multi_dom"/>
</dbReference>